<dbReference type="RefSeq" id="WP_307683082.1">
    <property type="nucleotide sequence ID" value="NZ_JAUSQX010000001.1"/>
</dbReference>
<evidence type="ECO:0000259" key="2">
    <source>
        <dbReference type="Pfam" id="PF13166"/>
    </source>
</evidence>
<sequence>MIQVKSNESLRNVAKDSLVGIQLLTDSVFFGINGAGKTTVCEVLSRATTFDDKRKDNSEPILLYAFDDQWRRDKVGDFIEGGAAQGVTTVVLSDDAGDLEKKMRIAQEEWESARKDVAAKQEEEDDKSKSLEGIVEKVANGVREDLKEKCANLGGRQFQRREIRALLERGEASPLAQNEVQENIRIANSDDPGFLPDLPNLPDGWVFSDELWQKTAEKSSTAQTVAMAINDWVREGMNRHKVGDSCQFCGGEVSAQRLVSLENAIREVEAEAPALVKSELGECKSAISALKAFEVVLKGTNLDTSIYSSELSLQKAEVLLEVQAVLVQLDDSANILGDRVRDPYGLIQGDKPDVRFSALQAKYNDLQGSHDNVSAEIAKHSANKESAIVLLKKHCCAVDGAGWSEAKKARDDAAKAKQTAQEAERAAKKSLDKLKKQVSTTAATAEFLDKALCMILGDGNLRVSEGDTGEGYRITRQGEKAIAMSEGEKKLVSLLYFCAEFLAEDRKQSLKNSVVIFDDLGSELDEARLLAVDRFISGHFQNPKPASLVYFTHSHTYLKILQSRLSDKAVPKKNGEAPKAVFYEVYKDTFGCVEQSTRCRRWDNDAVRLTNDYWLSFYMVLRAFEDLQDGNPPELGTGNFCRKVLEGFTEFRAPNSDQFGSRIDTIVAQEKISMSPALSKIVNNLSHTDLNRSGGVLSRNEVELAVIQTLNFLQIVDPKHFRALLVKFRGKEGAKKLESDISLRIDRAIAIDL</sequence>
<feature type="domain" description="Protein CR006 P-loop" evidence="2">
    <location>
        <begin position="30"/>
        <end position="689"/>
    </location>
</feature>
<dbReference type="EMBL" id="JAUSQX010000001">
    <property type="protein sequence ID" value="MDP9806895.1"/>
    <property type="molecule type" value="Genomic_DNA"/>
</dbReference>
<keyword evidence="4" id="KW-1185">Reference proteome</keyword>
<gene>
    <name evidence="3" type="ORF">J2S70_001477</name>
</gene>
<comment type="caution">
    <text evidence="3">The sequence shown here is derived from an EMBL/GenBank/DDBJ whole genome shotgun (WGS) entry which is preliminary data.</text>
</comment>
<dbReference type="Gene3D" id="3.40.50.300">
    <property type="entry name" value="P-loop containing nucleotide triphosphate hydrolases"/>
    <property type="match status" value="1"/>
</dbReference>
<dbReference type="InterPro" id="IPR026866">
    <property type="entry name" value="CR006_AAA"/>
</dbReference>
<organism evidence="3 4">
    <name type="scientific">Trueperella bonasi</name>
    <dbReference type="NCBI Taxonomy" id="312286"/>
    <lineage>
        <taxon>Bacteria</taxon>
        <taxon>Bacillati</taxon>
        <taxon>Actinomycetota</taxon>
        <taxon>Actinomycetes</taxon>
        <taxon>Actinomycetales</taxon>
        <taxon>Actinomycetaceae</taxon>
        <taxon>Trueperella</taxon>
    </lineage>
</organism>
<feature type="coiled-coil region" evidence="1">
    <location>
        <begin position="96"/>
        <end position="123"/>
    </location>
</feature>
<evidence type="ECO:0000313" key="3">
    <source>
        <dbReference type="EMBL" id="MDP9806895.1"/>
    </source>
</evidence>
<dbReference type="Proteomes" id="UP001243212">
    <property type="component" value="Unassembled WGS sequence"/>
</dbReference>
<proteinExistence type="predicted"/>
<reference evidence="3 4" key="1">
    <citation type="submission" date="2023-07" db="EMBL/GenBank/DDBJ databases">
        <title>Sequencing the genomes of 1000 actinobacteria strains.</title>
        <authorList>
            <person name="Klenk H.-P."/>
        </authorList>
    </citation>
    <scope>NUCLEOTIDE SEQUENCE [LARGE SCALE GENOMIC DNA]</scope>
    <source>
        <strain evidence="3 4">DSM 17163</strain>
    </source>
</reference>
<protein>
    <submittedName>
        <fullName evidence="3">Wobble nucleotide-excising tRNase</fullName>
    </submittedName>
</protein>
<keyword evidence="1" id="KW-0175">Coiled coil</keyword>
<evidence type="ECO:0000256" key="1">
    <source>
        <dbReference type="SAM" id="Coils"/>
    </source>
</evidence>
<accession>A0ABT9NI66</accession>
<evidence type="ECO:0000313" key="4">
    <source>
        <dbReference type="Proteomes" id="UP001243212"/>
    </source>
</evidence>
<dbReference type="InterPro" id="IPR027417">
    <property type="entry name" value="P-loop_NTPase"/>
</dbReference>
<dbReference type="SUPFAM" id="SSF52540">
    <property type="entry name" value="P-loop containing nucleoside triphosphate hydrolases"/>
    <property type="match status" value="1"/>
</dbReference>
<name>A0ABT9NI66_9ACTO</name>
<dbReference type="Pfam" id="PF13166">
    <property type="entry name" value="AAA_13"/>
    <property type="match status" value="1"/>
</dbReference>
<feature type="coiled-coil region" evidence="1">
    <location>
        <begin position="406"/>
        <end position="437"/>
    </location>
</feature>